<sequence length="102" mass="11666">MRFCRLCYLHGVRILRSLQKINADEQLRWYRGKTENEKLGGTRKFLVGYKIVRNGDNDVWTGRGFCDKIPLQQMFVFSITEACCIATVVNAARCGNTSIGLM</sequence>
<gene>
    <name evidence="1" type="ORF">KP79_PYT12436</name>
</gene>
<name>A0A210QJJ9_MIZYE</name>
<dbReference type="Proteomes" id="UP000242188">
    <property type="component" value="Unassembled WGS sequence"/>
</dbReference>
<protein>
    <submittedName>
        <fullName evidence="1">Uncharacterized protein</fullName>
    </submittedName>
</protein>
<evidence type="ECO:0000313" key="1">
    <source>
        <dbReference type="EMBL" id="OWF48955.1"/>
    </source>
</evidence>
<proteinExistence type="predicted"/>
<dbReference type="EMBL" id="NEDP02003345">
    <property type="protein sequence ID" value="OWF48955.1"/>
    <property type="molecule type" value="Genomic_DNA"/>
</dbReference>
<reference evidence="1 2" key="1">
    <citation type="journal article" date="2017" name="Nat. Ecol. Evol.">
        <title>Scallop genome provides insights into evolution of bilaterian karyotype and development.</title>
        <authorList>
            <person name="Wang S."/>
            <person name="Zhang J."/>
            <person name="Jiao W."/>
            <person name="Li J."/>
            <person name="Xun X."/>
            <person name="Sun Y."/>
            <person name="Guo X."/>
            <person name="Huan P."/>
            <person name="Dong B."/>
            <person name="Zhang L."/>
            <person name="Hu X."/>
            <person name="Sun X."/>
            <person name="Wang J."/>
            <person name="Zhao C."/>
            <person name="Wang Y."/>
            <person name="Wang D."/>
            <person name="Huang X."/>
            <person name="Wang R."/>
            <person name="Lv J."/>
            <person name="Li Y."/>
            <person name="Zhang Z."/>
            <person name="Liu B."/>
            <person name="Lu W."/>
            <person name="Hui Y."/>
            <person name="Liang J."/>
            <person name="Zhou Z."/>
            <person name="Hou R."/>
            <person name="Li X."/>
            <person name="Liu Y."/>
            <person name="Li H."/>
            <person name="Ning X."/>
            <person name="Lin Y."/>
            <person name="Zhao L."/>
            <person name="Xing Q."/>
            <person name="Dou J."/>
            <person name="Li Y."/>
            <person name="Mao J."/>
            <person name="Guo H."/>
            <person name="Dou H."/>
            <person name="Li T."/>
            <person name="Mu C."/>
            <person name="Jiang W."/>
            <person name="Fu Q."/>
            <person name="Fu X."/>
            <person name="Miao Y."/>
            <person name="Liu J."/>
            <person name="Yu Q."/>
            <person name="Li R."/>
            <person name="Liao H."/>
            <person name="Li X."/>
            <person name="Kong Y."/>
            <person name="Jiang Z."/>
            <person name="Chourrout D."/>
            <person name="Li R."/>
            <person name="Bao Z."/>
        </authorList>
    </citation>
    <scope>NUCLEOTIDE SEQUENCE [LARGE SCALE GENOMIC DNA]</scope>
    <source>
        <strain evidence="1 2">PY_sf001</strain>
    </source>
</reference>
<keyword evidence="2" id="KW-1185">Reference proteome</keyword>
<evidence type="ECO:0000313" key="2">
    <source>
        <dbReference type="Proteomes" id="UP000242188"/>
    </source>
</evidence>
<comment type="caution">
    <text evidence="1">The sequence shown here is derived from an EMBL/GenBank/DDBJ whole genome shotgun (WGS) entry which is preliminary data.</text>
</comment>
<dbReference type="AlphaFoldDB" id="A0A210QJJ9"/>
<organism evidence="1 2">
    <name type="scientific">Mizuhopecten yessoensis</name>
    <name type="common">Japanese scallop</name>
    <name type="synonym">Patinopecten yessoensis</name>
    <dbReference type="NCBI Taxonomy" id="6573"/>
    <lineage>
        <taxon>Eukaryota</taxon>
        <taxon>Metazoa</taxon>
        <taxon>Spiralia</taxon>
        <taxon>Lophotrochozoa</taxon>
        <taxon>Mollusca</taxon>
        <taxon>Bivalvia</taxon>
        <taxon>Autobranchia</taxon>
        <taxon>Pteriomorphia</taxon>
        <taxon>Pectinida</taxon>
        <taxon>Pectinoidea</taxon>
        <taxon>Pectinidae</taxon>
        <taxon>Mizuhopecten</taxon>
    </lineage>
</organism>
<accession>A0A210QJJ9</accession>